<evidence type="ECO:0000313" key="1">
    <source>
        <dbReference type="EMBL" id="KKN75078.1"/>
    </source>
</evidence>
<sequence length="233" mass="25487">MTLADFKKTRTELVDQTLLLMDDPLGERWAASRVPEALNDAVLDFCMKTQVIKAEINIVLKTNIHEYDIKTQVEEDGTLRLYGFPIRVGFNGNGDPGMWPTTLLTIDLMGSSQTANASPMQWHLDSVSPGKIVLFGPPAADGTASPSESGNMQVTYIGLPNYMDDDGDYPDAHIPVASYETIPYGAAAMLLEEGDGDDLAKSIEYEALFRRGTLAAVAEDYRSNTVYDDARPA</sequence>
<organism evidence="1">
    <name type="scientific">marine sediment metagenome</name>
    <dbReference type="NCBI Taxonomy" id="412755"/>
    <lineage>
        <taxon>unclassified sequences</taxon>
        <taxon>metagenomes</taxon>
        <taxon>ecological metagenomes</taxon>
    </lineage>
</organism>
<dbReference type="EMBL" id="LAZR01000316">
    <property type="protein sequence ID" value="KKN75078.1"/>
    <property type="molecule type" value="Genomic_DNA"/>
</dbReference>
<protein>
    <submittedName>
        <fullName evidence="1">Uncharacterized protein</fullName>
    </submittedName>
</protein>
<reference evidence="1" key="1">
    <citation type="journal article" date="2015" name="Nature">
        <title>Complex archaea that bridge the gap between prokaryotes and eukaryotes.</title>
        <authorList>
            <person name="Spang A."/>
            <person name="Saw J.H."/>
            <person name="Jorgensen S.L."/>
            <person name="Zaremba-Niedzwiedzka K."/>
            <person name="Martijn J."/>
            <person name="Lind A.E."/>
            <person name="van Eijk R."/>
            <person name="Schleper C."/>
            <person name="Guy L."/>
            <person name="Ettema T.J."/>
        </authorList>
    </citation>
    <scope>NUCLEOTIDE SEQUENCE</scope>
</reference>
<proteinExistence type="predicted"/>
<accession>A0A0F9WAB9</accession>
<gene>
    <name evidence="1" type="ORF">LCGC14_0384520</name>
</gene>
<dbReference type="AlphaFoldDB" id="A0A0F9WAB9"/>
<name>A0A0F9WAB9_9ZZZZ</name>
<comment type="caution">
    <text evidence="1">The sequence shown here is derived from an EMBL/GenBank/DDBJ whole genome shotgun (WGS) entry which is preliminary data.</text>
</comment>